<proteinExistence type="predicted"/>
<name>A0A1G6HKS4_9MICO</name>
<keyword evidence="2" id="KW-0347">Helicase</keyword>
<feature type="signal peptide" evidence="1">
    <location>
        <begin position="1"/>
        <end position="19"/>
    </location>
</feature>
<dbReference type="InterPro" id="IPR021202">
    <property type="entry name" value="Rv3654c-like"/>
</dbReference>
<evidence type="ECO:0000313" key="3">
    <source>
        <dbReference type="Proteomes" id="UP000199039"/>
    </source>
</evidence>
<dbReference type="Proteomes" id="UP000199039">
    <property type="component" value="Unassembled WGS sequence"/>
</dbReference>
<organism evidence="2 3">
    <name type="scientific">Sanguibacter gelidistatuariae</name>
    <dbReference type="NCBI Taxonomy" id="1814289"/>
    <lineage>
        <taxon>Bacteria</taxon>
        <taxon>Bacillati</taxon>
        <taxon>Actinomycetota</taxon>
        <taxon>Actinomycetes</taxon>
        <taxon>Micrococcales</taxon>
        <taxon>Sanguibacteraceae</taxon>
        <taxon>Sanguibacter</taxon>
    </lineage>
</organism>
<evidence type="ECO:0000256" key="1">
    <source>
        <dbReference type="SAM" id="SignalP"/>
    </source>
</evidence>
<feature type="chain" id="PRO_5039142719" evidence="1">
    <location>
        <begin position="20"/>
        <end position="103"/>
    </location>
</feature>
<protein>
    <submittedName>
        <fullName evidence="2">Helicase/secretion neighborhood TadE-like protein</fullName>
    </submittedName>
</protein>
<sequence>MLAIIATLVTGAVAVAVLAGSSAARTRAQSAADLAVLGAATSAMYGDAPPCETARETALRNGAVQVSCEDEGAGVFTISVQAPAPAGRTARATARAGPASAAP</sequence>
<evidence type="ECO:0000313" key="2">
    <source>
        <dbReference type="EMBL" id="SDB94842.1"/>
    </source>
</evidence>
<keyword evidence="2" id="KW-0067">ATP-binding</keyword>
<dbReference type="AlphaFoldDB" id="A0A1G6HKS4"/>
<reference evidence="2 3" key="1">
    <citation type="submission" date="2016-09" db="EMBL/GenBank/DDBJ databases">
        <authorList>
            <person name="Capua I."/>
            <person name="De Benedictis P."/>
            <person name="Joannis T."/>
            <person name="Lombin L.H."/>
            <person name="Cattoli G."/>
        </authorList>
    </citation>
    <scope>NUCLEOTIDE SEQUENCE [LARGE SCALE GENOMIC DNA]</scope>
    <source>
        <strain evidence="2 3">ISLP-3</strain>
    </source>
</reference>
<keyword evidence="3" id="KW-1185">Reference proteome</keyword>
<accession>A0A1G6HKS4</accession>
<gene>
    <name evidence="2" type="ORF">SAMN05216410_1115</name>
</gene>
<dbReference type="EMBL" id="FMYH01000001">
    <property type="protein sequence ID" value="SDB94842.1"/>
    <property type="molecule type" value="Genomic_DNA"/>
</dbReference>
<dbReference type="NCBIfam" id="TIGR03816">
    <property type="entry name" value="tadE_like_DECH"/>
    <property type="match status" value="1"/>
</dbReference>
<keyword evidence="1" id="KW-0732">Signal</keyword>
<dbReference type="STRING" id="1814289.SAMN05216410_1115"/>
<keyword evidence="2" id="KW-0378">Hydrolase</keyword>
<dbReference type="GO" id="GO:0004386">
    <property type="term" value="F:helicase activity"/>
    <property type="evidence" value="ECO:0007669"/>
    <property type="project" value="UniProtKB-KW"/>
</dbReference>
<keyword evidence="2" id="KW-0547">Nucleotide-binding</keyword>